<sequence>MGGTWCEPPLPTRNRPIRLPIPLHYITPPISPIPTHDAGKAMVTPRRLGLSMDGGDHLLSDGPHVRLPIDNPIEYQISIPSINVVVIVRLNLNDLLRRPKLQISTINHL</sequence>
<comment type="caution">
    <text evidence="1">The sequence shown here is derived from an EMBL/GenBank/DDBJ whole genome shotgun (WGS) entry which is preliminary data.</text>
</comment>
<evidence type="ECO:0000313" key="1">
    <source>
        <dbReference type="EMBL" id="GBP13539.1"/>
    </source>
</evidence>
<reference evidence="1 2" key="1">
    <citation type="journal article" date="2019" name="Commun. Biol.">
        <title>The bagworm genome reveals a unique fibroin gene that provides high tensile strength.</title>
        <authorList>
            <person name="Kono N."/>
            <person name="Nakamura H."/>
            <person name="Ohtoshi R."/>
            <person name="Tomita M."/>
            <person name="Numata K."/>
            <person name="Arakawa K."/>
        </authorList>
    </citation>
    <scope>NUCLEOTIDE SEQUENCE [LARGE SCALE GENOMIC DNA]</scope>
</reference>
<accession>A0A4C1TGA3</accession>
<evidence type="ECO:0000313" key="2">
    <source>
        <dbReference type="Proteomes" id="UP000299102"/>
    </source>
</evidence>
<proteinExistence type="predicted"/>
<dbReference type="Proteomes" id="UP000299102">
    <property type="component" value="Unassembled WGS sequence"/>
</dbReference>
<keyword evidence="2" id="KW-1185">Reference proteome</keyword>
<organism evidence="1 2">
    <name type="scientific">Eumeta variegata</name>
    <name type="common">Bagworm moth</name>
    <name type="synonym">Eumeta japonica</name>
    <dbReference type="NCBI Taxonomy" id="151549"/>
    <lineage>
        <taxon>Eukaryota</taxon>
        <taxon>Metazoa</taxon>
        <taxon>Ecdysozoa</taxon>
        <taxon>Arthropoda</taxon>
        <taxon>Hexapoda</taxon>
        <taxon>Insecta</taxon>
        <taxon>Pterygota</taxon>
        <taxon>Neoptera</taxon>
        <taxon>Endopterygota</taxon>
        <taxon>Lepidoptera</taxon>
        <taxon>Glossata</taxon>
        <taxon>Ditrysia</taxon>
        <taxon>Tineoidea</taxon>
        <taxon>Psychidae</taxon>
        <taxon>Oiketicinae</taxon>
        <taxon>Eumeta</taxon>
    </lineage>
</organism>
<protein>
    <submittedName>
        <fullName evidence="1">Uncharacterized protein</fullName>
    </submittedName>
</protein>
<gene>
    <name evidence="1" type="ORF">EVAR_6890_1</name>
</gene>
<dbReference type="AlphaFoldDB" id="A0A4C1TGA3"/>
<name>A0A4C1TGA3_EUMVA</name>
<dbReference type="EMBL" id="BGZK01000058">
    <property type="protein sequence ID" value="GBP13539.1"/>
    <property type="molecule type" value="Genomic_DNA"/>
</dbReference>